<evidence type="ECO:0000256" key="1">
    <source>
        <dbReference type="SAM" id="MobiDB-lite"/>
    </source>
</evidence>
<accession>A0A6J4L568</accession>
<name>A0A6J4L568_9ACTN</name>
<organism evidence="2">
    <name type="scientific">uncultured Nocardioidaceae bacterium</name>
    <dbReference type="NCBI Taxonomy" id="253824"/>
    <lineage>
        <taxon>Bacteria</taxon>
        <taxon>Bacillati</taxon>
        <taxon>Actinomycetota</taxon>
        <taxon>Actinomycetes</taxon>
        <taxon>Propionibacteriales</taxon>
        <taxon>Nocardioidaceae</taxon>
        <taxon>environmental samples</taxon>
    </lineage>
</organism>
<feature type="compositionally biased region" description="Basic and acidic residues" evidence="1">
    <location>
        <begin position="9"/>
        <end position="21"/>
    </location>
</feature>
<sequence>DDGTGAAQRRGDRGGGRRPGDRAPLLQAVRRDLRRPGHQGGRPSAASRGRVHGGDARRPRGQVPRARRGGDRRGDVHADPSPRDGPVDQPGVLRAPLPRVRLPQRRPLPRLHPGRPGVPRQPALLRDGPAGHPDGGVAAWSVCLRHLWLQQRGAGAGLRHGLPPARARELRRPADRHAVLLPRHRRHPDFARNASAVEV</sequence>
<evidence type="ECO:0000313" key="2">
    <source>
        <dbReference type="EMBL" id="CAA9324396.1"/>
    </source>
</evidence>
<feature type="region of interest" description="Disordered" evidence="1">
    <location>
        <begin position="1"/>
        <end position="130"/>
    </location>
</feature>
<gene>
    <name evidence="2" type="ORF">AVDCRST_MAG34-257</name>
</gene>
<protein>
    <submittedName>
        <fullName evidence="2">Uncharacterized protein</fullName>
    </submittedName>
</protein>
<reference evidence="2" key="1">
    <citation type="submission" date="2020-02" db="EMBL/GenBank/DDBJ databases">
        <authorList>
            <person name="Meier V. D."/>
        </authorList>
    </citation>
    <scope>NUCLEOTIDE SEQUENCE</scope>
    <source>
        <strain evidence="2">AVDCRST_MAG34</strain>
    </source>
</reference>
<proteinExistence type="predicted"/>
<feature type="compositionally biased region" description="Low complexity" evidence="1">
    <location>
        <begin position="90"/>
        <end position="101"/>
    </location>
</feature>
<dbReference type="AlphaFoldDB" id="A0A6J4L568"/>
<feature type="non-terminal residue" evidence="2">
    <location>
        <position position="199"/>
    </location>
</feature>
<feature type="compositionally biased region" description="Basic and acidic residues" evidence="1">
    <location>
        <begin position="68"/>
        <end position="86"/>
    </location>
</feature>
<dbReference type="EMBL" id="CADCUI010000002">
    <property type="protein sequence ID" value="CAA9324396.1"/>
    <property type="molecule type" value="Genomic_DNA"/>
</dbReference>
<feature type="non-terminal residue" evidence="2">
    <location>
        <position position="1"/>
    </location>
</feature>
<feature type="compositionally biased region" description="Basic residues" evidence="1">
    <location>
        <begin position="102"/>
        <end position="113"/>
    </location>
</feature>